<keyword evidence="2" id="KW-1185">Reference proteome</keyword>
<protein>
    <submittedName>
        <fullName evidence="1">DgyrCDS3809</fullName>
    </submittedName>
</protein>
<name>A0A7I8VEG5_9ANNE</name>
<gene>
    <name evidence="1" type="ORF">DGYR_LOCUS3585</name>
</gene>
<dbReference type="EMBL" id="CAJFCJ010000005">
    <property type="protein sequence ID" value="CAD5114765.1"/>
    <property type="molecule type" value="Genomic_DNA"/>
</dbReference>
<sequence length="224" mass="25910">MENTKRDYRKTARLTRGFEAPDKRYAIVPNVVPQNVPLYPLIFSKENPYGMQLTNSINSNAYIQYNTNYQDAYSTRWKVCRTNYCATPVSWIAVRGNTQVKKNAPVNINPVKTAKQWKVIETPELASIPGTPSADSRWAKFNRSSIELSMNVKRGLTEFPEDEEIMNLINSNLWRHNEEYQNTMKTEMAIRSLLDQSSTDIANNIIYWLENSINSNSRDTRESK</sequence>
<accession>A0A7I8VEG5</accession>
<reference evidence="1 2" key="1">
    <citation type="submission" date="2020-08" db="EMBL/GenBank/DDBJ databases">
        <authorList>
            <person name="Hejnol A."/>
        </authorList>
    </citation>
    <scope>NUCLEOTIDE SEQUENCE [LARGE SCALE GENOMIC DNA]</scope>
</reference>
<dbReference type="Proteomes" id="UP000549394">
    <property type="component" value="Unassembled WGS sequence"/>
</dbReference>
<evidence type="ECO:0000313" key="1">
    <source>
        <dbReference type="EMBL" id="CAD5114765.1"/>
    </source>
</evidence>
<evidence type="ECO:0000313" key="2">
    <source>
        <dbReference type="Proteomes" id="UP000549394"/>
    </source>
</evidence>
<dbReference type="AlphaFoldDB" id="A0A7I8VEG5"/>
<comment type="caution">
    <text evidence="1">The sequence shown here is derived from an EMBL/GenBank/DDBJ whole genome shotgun (WGS) entry which is preliminary data.</text>
</comment>
<organism evidence="1 2">
    <name type="scientific">Dimorphilus gyrociliatus</name>
    <dbReference type="NCBI Taxonomy" id="2664684"/>
    <lineage>
        <taxon>Eukaryota</taxon>
        <taxon>Metazoa</taxon>
        <taxon>Spiralia</taxon>
        <taxon>Lophotrochozoa</taxon>
        <taxon>Annelida</taxon>
        <taxon>Polychaeta</taxon>
        <taxon>Polychaeta incertae sedis</taxon>
        <taxon>Dinophilidae</taxon>
        <taxon>Dimorphilus</taxon>
    </lineage>
</organism>
<proteinExistence type="predicted"/>